<dbReference type="GO" id="GO:0005829">
    <property type="term" value="C:cytosol"/>
    <property type="evidence" value="ECO:0007669"/>
    <property type="project" value="TreeGrafter"/>
</dbReference>
<dbReference type="Pfam" id="PF01722">
    <property type="entry name" value="BolA"/>
    <property type="match status" value="1"/>
</dbReference>
<dbReference type="InterPro" id="IPR036065">
    <property type="entry name" value="BolA-like_sf"/>
</dbReference>
<evidence type="ECO:0000256" key="2">
    <source>
        <dbReference type="RuleBase" id="RU003860"/>
    </source>
</evidence>
<dbReference type="EMBL" id="LSZO01000192">
    <property type="protein sequence ID" value="KXU35772.1"/>
    <property type="molecule type" value="Genomic_DNA"/>
</dbReference>
<name>A0A139SMQ5_9GAMM</name>
<reference evidence="3 4" key="1">
    <citation type="submission" date="2016-02" db="EMBL/GenBank/DDBJ databases">
        <authorList>
            <person name="Wen L."/>
            <person name="He K."/>
            <person name="Yang H."/>
        </authorList>
    </citation>
    <scope>NUCLEOTIDE SEQUENCE [LARGE SCALE GENOMIC DNA]</scope>
    <source>
        <strain evidence="3 4">CV58</strain>
    </source>
</reference>
<dbReference type="SUPFAM" id="SSF82657">
    <property type="entry name" value="BolA-like"/>
    <property type="match status" value="1"/>
</dbReference>
<gene>
    <name evidence="3" type="ORF">AXE65_06125</name>
</gene>
<organism evidence="3 4">
    <name type="scientific">Ventosimonas gracilis</name>
    <dbReference type="NCBI Taxonomy" id="1680762"/>
    <lineage>
        <taxon>Bacteria</taxon>
        <taxon>Pseudomonadati</taxon>
        <taxon>Pseudomonadota</taxon>
        <taxon>Gammaproteobacteria</taxon>
        <taxon>Pseudomonadales</taxon>
        <taxon>Ventosimonadaceae</taxon>
        <taxon>Ventosimonas</taxon>
    </lineage>
</organism>
<dbReference type="Proteomes" id="UP000072660">
    <property type="component" value="Unassembled WGS sequence"/>
</dbReference>
<dbReference type="InterPro" id="IPR050961">
    <property type="entry name" value="BolA/IbaG_stress_morph_reg"/>
</dbReference>
<dbReference type="OrthoDB" id="9801469at2"/>
<dbReference type="InterPro" id="IPR002634">
    <property type="entry name" value="BolA"/>
</dbReference>
<dbReference type="PIRSF" id="PIRSF003113">
    <property type="entry name" value="BolA"/>
    <property type="match status" value="1"/>
</dbReference>
<accession>A0A139SMQ5</accession>
<dbReference type="GO" id="GO:0006351">
    <property type="term" value="P:DNA-templated transcription"/>
    <property type="evidence" value="ECO:0007669"/>
    <property type="project" value="TreeGrafter"/>
</dbReference>
<sequence length="98" mass="11108">MQQQIEQALAALSPVFFEVTDESHQHSRGQQTHFKAVVVSQQFGGLNPVKRHQKVYACLGDLMQCFHALALHTYTPEEWQQREIAPNSPRCLGGSQFD</sequence>
<evidence type="ECO:0000313" key="3">
    <source>
        <dbReference type="EMBL" id="KXU35772.1"/>
    </source>
</evidence>
<evidence type="ECO:0000256" key="1">
    <source>
        <dbReference type="ARBA" id="ARBA00005578"/>
    </source>
</evidence>
<dbReference type="PANTHER" id="PTHR46229">
    <property type="entry name" value="BOLA TRANSCRIPTION REGULATOR"/>
    <property type="match status" value="1"/>
</dbReference>
<evidence type="ECO:0000313" key="4">
    <source>
        <dbReference type="Proteomes" id="UP000072660"/>
    </source>
</evidence>
<keyword evidence="4" id="KW-1185">Reference proteome</keyword>
<protein>
    <submittedName>
        <fullName evidence="3">BolA family transcriptional regulator</fullName>
    </submittedName>
</protein>
<dbReference type="Gene3D" id="3.10.20.90">
    <property type="entry name" value="Phosphatidylinositol 3-kinase Catalytic Subunit, Chain A, domain 1"/>
    <property type="match status" value="1"/>
</dbReference>
<dbReference type="PANTHER" id="PTHR46229:SF2">
    <property type="entry name" value="BOLA-LIKE PROTEIN 1"/>
    <property type="match status" value="1"/>
</dbReference>
<comment type="similarity">
    <text evidence="1 2">Belongs to the BolA/IbaG family.</text>
</comment>
<dbReference type="RefSeq" id="WP_068392379.1">
    <property type="nucleotide sequence ID" value="NZ_LSZO01000192.1"/>
</dbReference>
<comment type="caution">
    <text evidence="3">The sequence shown here is derived from an EMBL/GenBank/DDBJ whole genome shotgun (WGS) entry which is preliminary data.</text>
</comment>
<proteinExistence type="inferred from homology"/>
<dbReference type="AlphaFoldDB" id="A0A139SMQ5"/>